<proteinExistence type="predicted"/>
<organism evidence="1 2">
    <name type="scientific">Puccinia striiformis f. sp. tritici</name>
    <dbReference type="NCBI Taxonomy" id="168172"/>
    <lineage>
        <taxon>Eukaryota</taxon>
        <taxon>Fungi</taxon>
        <taxon>Dikarya</taxon>
        <taxon>Basidiomycota</taxon>
        <taxon>Pucciniomycotina</taxon>
        <taxon>Pucciniomycetes</taxon>
        <taxon>Pucciniales</taxon>
        <taxon>Pucciniaceae</taxon>
        <taxon>Puccinia</taxon>
    </lineage>
</organism>
<evidence type="ECO:0000313" key="1">
    <source>
        <dbReference type="EMBL" id="KAI7953374.1"/>
    </source>
</evidence>
<accession>A0ACC0EGR4</accession>
<evidence type="ECO:0000313" key="2">
    <source>
        <dbReference type="Proteomes" id="UP001060170"/>
    </source>
</evidence>
<comment type="caution">
    <text evidence="1">The sequence shown here is derived from an EMBL/GenBank/DDBJ whole genome shotgun (WGS) entry which is preliminary data.</text>
</comment>
<name>A0ACC0EGR4_9BASI</name>
<dbReference type="EMBL" id="CM045870">
    <property type="protein sequence ID" value="KAI7953374.1"/>
    <property type="molecule type" value="Genomic_DNA"/>
</dbReference>
<reference evidence="2" key="2">
    <citation type="journal article" date="2018" name="Mol. Plant Microbe Interact.">
        <title>Genome sequence resources for the wheat stripe rust pathogen (Puccinia striiformis f. sp. tritici) and the barley stripe rust pathogen (Puccinia striiformis f. sp. hordei).</title>
        <authorList>
            <person name="Xia C."/>
            <person name="Wang M."/>
            <person name="Yin C."/>
            <person name="Cornejo O.E."/>
            <person name="Hulbert S.H."/>
            <person name="Chen X."/>
        </authorList>
    </citation>
    <scope>NUCLEOTIDE SEQUENCE [LARGE SCALE GENOMIC DNA]</scope>
    <source>
        <strain evidence="2">93-210</strain>
    </source>
</reference>
<dbReference type="Proteomes" id="UP001060170">
    <property type="component" value="Chromosome 6"/>
</dbReference>
<reference evidence="2" key="1">
    <citation type="journal article" date="2018" name="BMC Genomics">
        <title>Genomic insights into host adaptation between the wheat stripe rust pathogen (Puccinia striiformis f. sp. tritici) and the barley stripe rust pathogen (Puccinia striiformis f. sp. hordei).</title>
        <authorList>
            <person name="Xia C."/>
            <person name="Wang M."/>
            <person name="Yin C."/>
            <person name="Cornejo O.E."/>
            <person name="Hulbert S.H."/>
            <person name="Chen X."/>
        </authorList>
    </citation>
    <scope>NUCLEOTIDE SEQUENCE [LARGE SCALE GENOMIC DNA]</scope>
    <source>
        <strain evidence="2">93-210</strain>
    </source>
</reference>
<sequence>MSEKFDRYSKGIQPIGTNTNAETSEPPAESSDFPPIPLPPIGSHPSKDACVKSVQQFGMQNRFAVASANQYLVQAQDVDEDEEETNETDEPNNAEGTAPTPGPNAGKTISTLTSAGVPPLKIKNTMMKDKTEVLNAPLRAIHNFNYRAKKKANGGLSPMAAMINCLKEKNFDYKIKSTSGLDEPNHLDSAFFTLPESIHLARQHPTCILIDATYKTNLFKMPLLHIAGINSSNKTFTFAFAFISREKEGDFTWALDQLRLVLSPHVPQIFQVMWNATIHQPPIKASFTTVLEPLKPAIKTSTPATRAESPSDDIEFIKQSSNLYLEPKPWKDPLITPTRLD</sequence>
<gene>
    <name evidence="1" type="ORF">MJO28_005921</name>
</gene>
<keyword evidence="2" id="KW-1185">Reference proteome</keyword>
<protein>
    <submittedName>
        <fullName evidence="1">Uncharacterized protein</fullName>
    </submittedName>
</protein>
<reference evidence="1 2" key="3">
    <citation type="journal article" date="2022" name="Microbiol. Spectr.">
        <title>Folding features and dynamics of 3D genome architecture in plant fungal pathogens.</title>
        <authorList>
            <person name="Xia C."/>
        </authorList>
    </citation>
    <scope>NUCLEOTIDE SEQUENCE [LARGE SCALE GENOMIC DNA]</scope>
    <source>
        <strain evidence="1 2">93-210</strain>
    </source>
</reference>